<name>A0A1Q9A4J7_9HYPH</name>
<evidence type="ECO:0000313" key="5">
    <source>
        <dbReference type="Proteomes" id="UP000544107"/>
    </source>
</evidence>
<proteinExistence type="predicted"/>
<sequence length="103" mass="10554">MSKDLPTGTETLAADLRRRCETLSAKLDDAASPQQDAALRAEIADIAAGMIVLTARSEGKDSPIPSLLAKAAPGSAASDASGDDVAQPLRDRIKALAPDLLGD</sequence>
<protein>
    <submittedName>
        <fullName evidence="3">Uncharacterized protein</fullName>
    </submittedName>
</protein>
<keyword evidence="4" id="KW-1185">Reference proteome</keyword>
<accession>A0A1Q9A4J7</accession>
<evidence type="ECO:0000256" key="1">
    <source>
        <dbReference type="SAM" id="MobiDB-lite"/>
    </source>
</evidence>
<evidence type="ECO:0000313" key="3">
    <source>
        <dbReference type="EMBL" id="OLP49495.1"/>
    </source>
</evidence>
<evidence type="ECO:0000313" key="4">
    <source>
        <dbReference type="Proteomes" id="UP000185598"/>
    </source>
</evidence>
<reference evidence="2 5" key="2">
    <citation type="submission" date="2020-08" db="EMBL/GenBank/DDBJ databases">
        <title>Genomic Encyclopedia of Type Strains, Phase IV (KMG-IV): sequencing the most valuable type-strain genomes for metagenomic binning, comparative biology and taxonomic classification.</title>
        <authorList>
            <person name="Goeker M."/>
        </authorList>
    </citation>
    <scope>NUCLEOTIDE SEQUENCE [LARGE SCALE GENOMIC DNA]</scope>
    <source>
        <strain evidence="2 5">DSM 100021</strain>
    </source>
</reference>
<feature type="compositionally biased region" description="Low complexity" evidence="1">
    <location>
        <begin position="65"/>
        <end position="80"/>
    </location>
</feature>
<dbReference type="Proteomes" id="UP000544107">
    <property type="component" value="Unassembled WGS sequence"/>
</dbReference>
<organism evidence="3 4">
    <name type="scientific">Allorhizobium taibaishanense</name>
    <dbReference type="NCBI Taxonomy" id="887144"/>
    <lineage>
        <taxon>Bacteria</taxon>
        <taxon>Pseudomonadati</taxon>
        <taxon>Pseudomonadota</taxon>
        <taxon>Alphaproteobacteria</taxon>
        <taxon>Hyphomicrobiales</taxon>
        <taxon>Rhizobiaceae</taxon>
        <taxon>Rhizobium/Agrobacterium group</taxon>
        <taxon>Allorhizobium</taxon>
    </lineage>
</organism>
<dbReference type="AlphaFoldDB" id="A0A1Q9A4J7"/>
<comment type="caution">
    <text evidence="3">The sequence shown here is derived from an EMBL/GenBank/DDBJ whole genome shotgun (WGS) entry which is preliminary data.</text>
</comment>
<dbReference type="RefSeq" id="WP_075615286.1">
    <property type="nucleotide sequence ID" value="NZ_JACIED010000001.1"/>
</dbReference>
<dbReference type="Proteomes" id="UP000185598">
    <property type="component" value="Unassembled WGS sequence"/>
</dbReference>
<reference evidence="3 4" key="1">
    <citation type="submission" date="2016-09" db="EMBL/GenBank/DDBJ databases">
        <title>Rhizobium oryziradicis sp. nov., isolated from the root of rice.</title>
        <authorList>
            <person name="Zhao J."/>
            <person name="Zhang X."/>
        </authorList>
    </citation>
    <scope>NUCLEOTIDE SEQUENCE [LARGE SCALE GENOMIC DNA]</scope>
    <source>
        <strain evidence="3 4">14971</strain>
    </source>
</reference>
<dbReference type="OrthoDB" id="8300723at2"/>
<feature type="region of interest" description="Disordered" evidence="1">
    <location>
        <begin position="58"/>
        <end position="86"/>
    </location>
</feature>
<dbReference type="EMBL" id="MKIN01000022">
    <property type="protein sequence ID" value="OLP49495.1"/>
    <property type="molecule type" value="Genomic_DNA"/>
</dbReference>
<dbReference type="EMBL" id="JACIED010000001">
    <property type="protein sequence ID" value="MBB4006570.1"/>
    <property type="molecule type" value="Genomic_DNA"/>
</dbReference>
<evidence type="ECO:0000313" key="2">
    <source>
        <dbReference type="EMBL" id="MBB4006570.1"/>
    </source>
</evidence>
<gene>
    <name evidence="3" type="ORF">BJF91_20915</name>
    <name evidence="2" type="ORF">GGQ71_000806</name>
</gene>
<dbReference type="STRING" id="887144.BJF91_20915"/>